<reference evidence="1 2" key="1">
    <citation type="journal article" date="2016" name="Sci. Rep.">
        <title>Metabolic traits of an uncultured archaeal lineage -MSBL1- from brine pools of the Red Sea.</title>
        <authorList>
            <person name="Mwirichia R."/>
            <person name="Alam I."/>
            <person name="Rashid M."/>
            <person name="Vinu M."/>
            <person name="Ba-Alawi W."/>
            <person name="Anthony Kamau A."/>
            <person name="Kamanda Ngugi D."/>
            <person name="Goker M."/>
            <person name="Klenk H.P."/>
            <person name="Bajic V."/>
            <person name="Stingl U."/>
        </authorList>
    </citation>
    <scope>NUCLEOTIDE SEQUENCE [LARGE SCALE GENOMIC DNA]</scope>
    <source>
        <strain evidence="1">SCGC-AAA382A03</strain>
    </source>
</reference>
<protein>
    <submittedName>
        <fullName evidence="1">Uncharacterized protein</fullName>
    </submittedName>
</protein>
<keyword evidence="2" id="KW-1185">Reference proteome</keyword>
<comment type="caution">
    <text evidence="1">The sequence shown here is derived from an EMBL/GenBank/DDBJ whole genome shotgun (WGS) entry which is preliminary data.</text>
</comment>
<accession>A0A133VE79</accession>
<dbReference type="EMBL" id="LHYC01000047">
    <property type="protein sequence ID" value="KXB04749.1"/>
    <property type="molecule type" value="Genomic_DNA"/>
</dbReference>
<proteinExistence type="predicted"/>
<gene>
    <name evidence="1" type="ORF">AKJ49_01745</name>
</gene>
<dbReference type="Proteomes" id="UP000070549">
    <property type="component" value="Unassembled WGS sequence"/>
</dbReference>
<dbReference type="AlphaFoldDB" id="A0A133VE79"/>
<name>A0A133VE79_9EURY</name>
<evidence type="ECO:0000313" key="2">
    <source>
        <dbReference type="Proteomes" id="UP000070549"/>
    </source>
</evidence>
<organism evidence="1 2">
    <name type="scientific">candidate division MSBL1 archaeon SCGC-AAA382A03</name>
    <dbReference type="NCBI Taxonomy" id="1698278"/>
    <lineage>
        <taxon>Archaea</taxon>
        <taxon>Methanobacteriati</taxon>
        <taxon>Methanobacteriota</taxon>
        <taxon>candidate division MSBL1</taxon>
    </lineage>
</organism>
<evidence type="ECO:0000313" key="1">
    <source>
        <dbReference type="EMBL" id="KXB04749.1"/>
    </source>
</evidence>
<sequence length="196" mass="22898">MESDRRALQEGNRDKVWTSDVSFYPNKKSELLDEEFTQFEFIGKSKNPAITIYGVGGQKEKKIYEMNFKDRDLMQTVYLSLKELFDSRRKVKTLNDILSKTIVPVLQPNIWEKTQNILKEVKKRVKEEGEDNVGGKNFELDIVKIDNRIQEIDNEIDAHVFDLYGLDREEIVTVLDSLETRESITEGILEKFSDLQ</sequence>